<evidence type="ECO:0000256" key="10">
    <source>
        <dbReference type="RuleBase" id="RU361207"/>
    </source>
</evidence>
<evidence type="ECO:0000256" key="2">
    <source>
        <dbReference type="ARBA" id="ARBA00005684"/>
    </source>
</evidence>
<dbReference type="Gene3D" id="3.20.20.80">
    <property type="entry name" value="Glycosidases"/>
    <property type="match status" value="1"/>
</dbReference>
<gene>
    <name evidence="11" type="ORF">SAMN04487977_103241</name>
</gene>
<evidence type="ECO:0000256" key="4">
    <source>
        <dbReference type="ARBA" id="ARBA00020295"/>
    </source>
</evidence>
<dbReference type="PANTHER" id="PTHR32438:SF5">
    <property type="entry name" value="4-ALPHA-GLUCANOTRANSFERASE DPE1, CHLOROPLASTIC_AMYLOPLASTIC"/>
    <property type="match status" value="1"/>
</dbReference>
<evidence type="ECO:0000256" key="8">
    <source>
        <dbReference type="ARBA" id="ARBA00031423"/>
    </source>
</evidence>
<evidence type="ECO:0000256" key="1">
    <source>
        <dbReference type="ARBA" id="ARBA00000439"/>
    </source>
</evidence>
<dbReference type="Pfam" id="PF02446">
    <property type="entry name" value="Glyco_hydro_77"/>
    <property type="match status" value="1"/>
</dbReference>
<evidence type="ECO:0000313" key="11">
    <source>
        <dbReference type="EMBL" id="SEQ27777.1"/>
    </source>
</evidence>
<reference evidence="11 12" key="1">
    <citation type="submission" date="2016-10" db="EMBL/GenBank/DDBJ databases">
        <authorList>
            <person name="de Groot N.N."/>
        </authorList>
    </citation>
    <scope>NUCLEOTIDE SEQUENCE [LARGE SCALE GENOMIC DNA]</scope>
    <source>
        <strain evidence="11 12">B25</strain>
    </source>
</reference>
<keyword evidence="12" id="KW-1185">Reference proteome</keyword>
<dbReference type="EMBL" id="FOFU01000003">
    <property type="protein sequence ID" value="SEQ27777.1"/>
    <property type="molecule type" value="Genomic_DNA"/>
</dbReference>
<evidence type="ECO:0000313" key="12">
    <source>
        <dbReference type="Proteomes" id="UP000182360"/>
    </source>
</evidence>
<name>A0A1H9EQB2_9SPIR</name>
<dbReference type="Proteomes" id="UP000182360">
    <property type="component" value="Unassembled WGS sequence"/>
</dbReference>
<dbReference type="GO" id="GO:0005975">
    <property type="term" value="P:carbohydrate metabolic process"/>
    <property type="evidence" value="ECO:0007669"/>
    <property type="project" value="InterPro"/>
</dbReference>
<keyword evidence="6 10" id="KW-0808">Transferase</keyword>
<organism evidence="11 12">
    <name type="scientific">Treponema bryantii</name>
    <dbReference type="NCBI Taxonomy" id="163"/>
    <lineage>
        <taxon>Bacteria</taxon>
        <taxon>Pseudomonadati</taxon>
        <taxon>Spirochaetota</taxon>
        <taxon>Spirochaetia</taxon>
        <taxon>Spirochaetales</taxon>
        <taxon>Treponemataceae</taxon>
        <taxon>Treponema</taxon>
    </lineage>
</organism>
<dbReference type="RefSeq" id="WP_074642449.1">
    <property type="nucleotide sequence ID" value="NZ_FOFU01000003.1"/>
</dbReference>
<dbReference type="eggNOG" id="COG1640">
    <property type="taxonomic scope" value="Bacteria"/>
</dbReference>
<comment type="similarity">
    <text evidence="2 10">Belongs to the disproportionating enzyme family.</text>
</comment>
<dbReference type="NCBIfam" id="NF011080">
    <property type="entry name" value="PRK14508.1-3"/>
    <property type="match status" value="1"/>
</dbReference>
<dbReference type="OrthoDB" id="9811841at2"/>
<evidence type="ECO:0000256" key="7">
    <source>
        <dbReference type="ARBA" id="ARBA00023277"/>
    </source>
</evidence>
<accession>A0A1H9EQB2</accession>
<dbReference type="SUPFAM" id="SSF51445">
    <property type="entry name" value="(Trans)glycosidases"/>
    <property type="match status" value="1"/>
</dbReference>
<dbReference type="EC" id="2.4.1.25" evidence="3 10"/>
<evidence type="ECO:0000256" key="5">
    <source>
        <dbReference type="ARBA" id="ARBA00022676"/>
    </source>
</evidence>
<evidence type="ECO:0000256" key="9">
    <source>
        <dbReference type="ARBA" id="ARBA00031501"/>
    </source>
</evidence>
<keyword evidence="5 10" id="KW-0328">Glycosyltransferase</keyword>
<comment type="catalytic activity">
    <reaction evidence="1 10">
        <text>Transfers a segment of a (1-&gt;4)-alpha-D-glucan to a new position in an acceptor, which may be glucose or a (1-&gt;4)-alpha-D-glucan.</text>
        <dbReference type="EC" id="2.4.1.25"/>
    </reaction>
</comment>
<evidence type="ECO:0000256" key="6">
    <source>
        <dbReference type="ARBA" id="ARBA00022679"/>
    </source>
</evidence>
<sequence length="501" mass="57176">MANSNVTQFKKRGSGVLMHISSLPGPFGIGTLGKNAYKFIDFLAKAGQSYWQILPACPTGYGNSPYQSFSTFAGNPYFIDFDLLKKDGLLSKKDYDGIDWGADPTCADFGLLYVKRNELFAKLQDNFEKKTPEDYKAFCRKNKFWLEDFALFMAVKDAHNGASFMDWEKDIRLREEKAVADWKKKCARRMEYYKMLQYLFFKQWKELRAYAASKDIKIIGDIPIYVSADSADVWTHPENFLLSKKGVPLEVAGCPPDAFTDKGQLWGNPVYNWKQLKEDGYGWWKQRLKASLEIYDILRIDHFRGFESFYCIKYGAEDAKNGKWRKGPGVDLFKEVEKALGKVPIIAEDLGYLTPKVHKMLKDCGFPGMKVIQFAFGGDNTNTYLPHNIPENSIVYTGSHDNDPINGWVESASPAELDHAMKYFKLTDKSQMRETMMKAALECKAFVCILTMQDLIGLGHEARMNFPSSVGENWKWRATEEQITADEAKWLKQASKAAGRN</sequence>
<protein>
    <recommendedName>
        <fullName evidence="4 10">4-alpha-glucanotransferase</fullName>
        <ecNumber evidence="3 10">2.4.1.25</ecNumber>
    </recommendedName>
    <alternativeName>
        <fullName evidence="8 10">Amylomaltase</fullName>
    </alternativeName>
    <alternativeName>
        <fullName evidence="9 10">Disproportionating enzyme</fullName>
    </alternativeName>
</protein>
<dbReference type="STRING" id="163.SAMN04487775_105185"/>
<dbReference type="GO" id="GO:0004134">
    <property type="term" value="F:4-alpha-glucanotransferase activity"/>
    <property type="evidence" value="ECO:0007669"/>
    <property type="project" value="UniProtKB-EC"/>
</dbReference>
<keyword evidence="7 10" id="KW-0119">Carbohydrate metabolism</keyword>
<dbReference type="PANTHER" id="PTHR32438">
    <property type="entry name" value="4-ALPHA-GLUCANOTRANSFERASE DPE1, CHLOROPLASTIC/AMYLOPLASTIC"/>
    <property type="match status" value="1"/>
</dbReference>
<evidence type="ECO:0000256" key="3">
    <source>
        <dbReference type="ARBA" id="ARBA00012560"/>
    </source>
</evidence>
<dbReference type="InterPro" id="IPR017853">
    <property type="entry name" value="GH"/>
</dbReference>
<proteinExistence type="inferred from homology"/>
<dbReference type="AlphaFoldDB" id="A0A1H9EQB2"/>
<dbReference type="InterPro" id="IPR003385">
    <property type="entry name" value="Glyco_hydro_77"/>
</dbReference>
<dbReference type="NCBIfam" id="TIGR00217">
    <property type="entry name" value="malQ"/>
    <property type="match status" value="1"/>
</dbReference>